<reference evidence="3" key="1">
    <citation type="submission" date="2023-07" db="EMBL/GenBank/DDBJ databases">
        <title>Chromosome-level genome assembly of Artemia franciscana.</title>
        <authorList>
            <person name="Jo E."/>
        </authorList>
    </citation>
    <scope>NUCLEOTIDE SEQUENCE</scope>
    <source>
        <tissue evidence="3">Whole body</tissue>
    </source>
</reference>
<protein>
    <submittedName>
        <fullName evidence="3">Uncharacterized protein</fullName>
    </submittedName>
</protein>
<feature type="compositionally biased region" description="Low complexity" evidence="1">
    <location>
        <begin position="116"/>
        <end position="133"/>
    </location>
</feature>
<evidence type="ECO:0000313" key="4">
    <source>
        <dbReference type="Proteomes" id="UP001187531"/>
    </source>
</evidence>
<evidence type="ECO:0000313" key="3">
    <source>
        <dbReference type="EMBL" id="KAK2716074.1"/>
    </source>
</evidence>
<organism evidence="3 4">
    <name type="scientific">Artemia franciscana</name>
    <name type="common">Brine shrimp</name>
    <name type="synonym">Artemia sanfranciscana</name>
    <dbReference type="NCBI Taxonomy" id="6661"/>
    <lineage>
        <taxon>Eukaryota</taxon>
        <taxon>Metazoa</taxon>
        <taxon>Ecdysozoa</taxon>
        <taxon>Arthropoda</taxon>
        <taxon>Crustacea</taxon>
        <taxon>Branchiopoda</taxon>
        <taxon>Anostraca</taxon>
        <taxon>Artemiidae</taxon>
        <taxon>Artemia</taxon>
    </lineage>
</organism>
<feature type="signal peptide" evidence="2">
    <location>
        <begin position="1"/>
        <end position="17"/>
    </location>
</feature>
<dbReference type="Proteomes" id="UP001187531">
    <property type="component" value="Unassembled WGS sequence"/>
</dbReference>
<sequence>MMIKTLAFCLLIALATCRPAKDEPEVTKKVADATKKVEDVKTELKKEAVKVIKNMVEVDDSKNEITPVIKEETNAADETKDVKKEITKEAKPEKQIEDAKADDEKADDLKEEDISETTTEASDTTAAPTTTAKPTRRISGLISGIRKNAANLRNRIKINPFNRRRGSQTKQTDPKTAPAETKDNQPEAKEKVADNVEEKEMPVLPPKESRNVRESITGVAKNVAKELLPIVGQAFEAYVAGQQSNDQ</sequence>
<feature type="compositionally biased region" description="Basic and acidic residues" evidence="1">
    <location>
        <begin position="72"/>
        <end position="103"/>
    </location>
</feature>
<keyword evidence="2" id="KW-0732">Signal</keyword>
<feature type="region of interest" description="Disordered" evidence="1">
    <location>
        <begin position="72"/>
        <end position="210"/>
    </location>
</feature>
<comment type="caution">
    <text evidence="3">The sequence shown here is derived from an EMBL/GenBank/DDBJ whole genome shotgun (WGS) entry which is preliminary data.</text>
</comment>
<dbReference type="AlphaFoldDB" id="A0AA88HTV4"/>
<feature type="chain" id="PRO_5041649478" evidence="2">
    <location>
        <begin position="18"/>
        <end position="247"/>
    </location>
</feature>
<evidence type="ECO:0000256" key="1">
    <source>
        <dbReference type="SAM" id="MobiDB-lite"/>
    </source>
</evidence>
<dbReference type="EMBL" id="JAVRJZ010000012">
    <property type="protein sequence ID" value="KAK2716074.1"/>
    <property type="molecule type" value="Genomic_DNA"/>
</dbReference>
<evidence type="ECO:0000256" key="2">
    <source>
        <dbReference type="SAM" id="SignalP"/>
    </source>
</evidence>
<name>A0AA88HTV4_ARTSF</name>
<feature type="compositionally biased region" description="Acidic residues" evidence="1">
    <location>
        <begin position="104"/>
        <end position="115"/>
    </location>
</feature>
<accession>A0AA88HTV4</accession>
<keyword evidence="4" id="KW-1185">Reference proteome</keyword>
<gene>
    <name evidence="3" type="ORF">QYM36_010597</name>
</gene>
<proteinExistence type="predicted"/>
<feature type="compositionally biased region" description="Basic and acidic residues" evidence="1">
    <location>
        <begin position="180"/>
        <end position="210"/>
    </location>
</feature>